<evidence type="ECO:0000313" key="4">
    <source>
        <dbReference type="Proteomes" id="UP000237819"/>
    </source>
</evidence>
<dbReference type="Proteomes" id="UP000237819">
    <property type="component" value="Unassembled WGS sequence"/>
</dbReference>
<dbReference type="CDD" id="cd01990">
    <property type="entry name" value="LarE-like"/>
    <property type="match status" value="1"/>
</dbReference>
<sequence>MTIVDKAEQLTRHIGGYRQCVVAFSGGVDSAVVAQAAHLALGENAAAVTARSPSVPRSEIEEAIRVAAEIGIRHEIVETQETTNPLYVQNAPDRCFHCKTELYSQIELLVAAIDAPLILNGANVDDQGDHRPGMIAAKNHQVLSPLIECGLTKADVRELAKHWNLSVHDKPASPCLASRIAYGEEATPERLAMIEAAEDYLRGHGLREFRVRYHRGDIARIEVTPERIAELAAEPLRSQLAKKLRELGFRAVTLDLEGFRSGNLNGFVDLAAVRLQ</sequence>
<evidence type="ECO:0000256" key="1">
    <source>
        <dbReference type="PIRSR" id="PIRSR006661-1"/>
    </source>
</evidence>
<dbReference type="PANTHER" id="PTHR43169:SF2">
    <property type="entry name" value="NAD_GMP SYNTHASE DOMAIN-CONTAINING PROTEIN"/>
    <property type="match status" value="1"/>
</dbReference>
<reference evidence="3 4" key="1">
    <citation type="submission" date="2018-02" db="EMBL/GenBank/DDBJ databases">
        <title>Comparative genomes isolates from brazilian mangrove.</title>
        <authorList>
            <person name="Araujo J.E."/>
            <person name="Taketani R.G."/>
            <person name="Silva M.C.P."/>
            <person name="Loureco M.V."/>
            <person name="Andreote F.D."/>
        </authorList>
    </citation>
    <scope>NUCLEOTIDE SEQUENCE [LARGE SCALE GENOMIC DNA]</scope>
    <source>
        <strain evidence="3 4">Nap-Phe MGV</strain>
    </source>
</reference>
<dbReference type="Gene3D" id="3.40.50.620">
    <property type="entry name" value="HUPs"/>
    <property type="match status" value="1"/>
</dbReference>
<protein>
    <submittedName>
        <fullName evidence="3">ATP-dependent sacrificial sulfur transferase LarE</fullName>
    </submittedName>
</protein>
<dbReference type="SUPFAM" id="SSF52402">
    <property type="entry name" value="Adenine nucleotide alpha hydrolases-like"/>
    <property type="match status" value="1"/>
</dbReference>
<dbReference type="OrthoDB" id="9776919at2"/>
<evidence type="ECO:0000313" key="3">
    <source>
        <dbReference type="EMBL" id="PQO42930.1"/>
    </source>
</evidence>
<feature type="domain" description="NAD/GMP synthase" evidence="2">
    <location>
        <begin position="16"/>
        <end position="84"/>
    </location>
</feature>
<dbReference type="RefSeq" id="WP_105338142.1">
    <property type="nucleotide sequence ID" value="NZ_PUHZ01000024.1"/>
</dbReference>
<dbReference type="NCBIfam" id="TIGR00268">
    <property type="entry name" value="ATP-dependent sacrificial sulfur transferase LarE"/>
    <property type="match status" value="1"/>
</dbReference>
<dbReference type="EMBL" id="PUHZ01000024">
    <property type="protein sequence ID" value="PQO42930.1"/>
    <property type="molecule type" value="Genomic_DNA"/>
</dbReference>
<dbReference type="InterPro" id="IPR005232">
    <property type="entry name" value="LarE"/>
</dbReference>
<evidence type="ECO:0000259" key="2">
    <source>
        <dbReference type="Pfam" id="PF02540"/>
    </source>
</evidence>
<dbReference type="PANTHER" id="PTHR43169">
    <property type="entry name" value="EXSB FAMILY PROTEIN"/>
    <property type="match status" value="1"/>
</dbReference>
<dbReference type="InterPro" id="IPR052188">
    <property type="entry name" value="Ni-pincer_cofactor_biosynth"/>
</dbReference>
<dbReference type="AlphaFoldDB" id="A0A2S8GF56"/>
<dbReference type="Pfam" id="PF02540">
    <property type="entry name" value="NAD_synthase"/>
    <property type="match status" value="1"/>
</dbReference>
<dbReference type="GO" id="GO:0016783">
    <property type="term" value="F:sulfurtransferase activity"/>
    <property type="evidence" value="ECO:0007669"/>
    <property type="project" value="InterPro"/>
</dbReference>
<feature type="active site" description="Nucleophile and sulfur donor" evidence="1">
    <location>
        <position position="175"/>
    </location>
</feature>
<accession>A0A2S8GF56</accession>
<keyword evidence="3" id="KW-0808">Transferase</keyword>
<comment type="caution">
    <text evidence="3">The sequence shown here is derived from an EMBL/GenBank/DDBJ whole genome shotgun (WGS) entry which is preliminary data.</text>
</comment>
<gene>
    <name evidence="3" type="primary">larE</name>
    <name evidence="3" type="ORF">C5Y93_24715</name>
</gene>
<name>A0A2S8GF56_9BACT</name>
<organism evidence="3 4">
    <name type="scientific">Blastopirellula marina</name>
    <dbReference type="NCBI Taxonomy" id="124"/>
    <lineage>
        <taxon>Bacteria</taxon>
        <taxon>Pseudomonadati</taxon>
        <taxon>Planctomycetota</taxon>
        <taxon>Planctomycetia</taxon>
        <taxon>Pirellulales</taxon>
        <taxon>Pirellulaceae</taxon>
        <taxon>Blastopirellula</taxon>
    </lineage>
</organism>
<dbReference type="InterPro" id="IPR014729">
    <property type="entry name" value="Rossmann-like_a/b/a_fold"/>
</dbReference>
<dbReference type="PIRSF" id="PIRSF006661">
    <property type="entry name" value="PP-lp_UCP006661"/>
    <property type="match status" value="1"/>
</dbReference>
<dbReference type="InterPro" id="IPR022310">
    <property type="entry name" value="NAD/GMP_synthase"/>
</dbReference>
<dbReference type="GO" id="GO:0006163">
    <property type="term" value="P:purine nucleotide metabolic process"/>
    <property type="evidence" value="ECO:0007669"/>
    <property type="project" value="UniProtKB-ARBA"/>
</dbReference>
<proteinExistence type="predicted"/>